<protein>
    <submittedName>
        <fullName evidence="1">Uncharacterized protein</fullName>
    </submittedName>
</protein>
<keyword evidence="2" id="KW-1185">Reference proteome</keyword>
<evidence type="ECO:0000313" key="2">
    <source>
        <dbReference type="Proteomes" id="UP001060085"/>
    </source>
</evidence>
<reference evidence="2" key="1">
    <citation type="journal article" date="2023" name="Nat. Plants">
        <title>Single-cell RNA sequencing provides a high-resolution roadmap for understanding the multicellular compartmentation of specialized metabolism.</title>
        <authorList>
            <person name="Sun S."/>
            <person name="Shen X."/>
            <person name="Li Y."/>
            <person name="Li Y."/>
            <person name="Wang S."/>
            <person name="Li R."/>
            <person name="Zhang H."/>
            <person name="Shen G."/>
            <person name="Guo B."/>
            <person name="Wei J."/>
            <person name="Xu J."/>
            <person name="St-Pierre B."/>
            <person name="Chen S."/>
            <person name="Sun C."/>
        </authorList>
    </citation>
    <scope>NUCLEOTIDE SEQUENCE [LARGE SCALE GENOMIC DNA]</scope>
</reference>
<dbReference type="Proteomes" id="UP001060085">
    <property type="component" value="Linkage Group LG06"/>
</dbReference>
<organism evidence="1 2">
    <name type="scientific">Catharanthus roseus</name>
    <name type="common">Madagascar periwinkle</name>
    <name type="synonym">Vinca rosea</name>
    <dbReference type="NCBI Taxonomy" id="4058"/>
    <lineage>
        <taxon>Eukaryota</taxon>
        <taxon>Viridiplantae</taxon>
        <taxon>Streptophyta</taxon>
        <taxon>Embryophyta</taxon>
        <taxon>Tracheophyta</taxon>
        <taxon>Spermatophyta</taxon>
        <taxon>Magnoliopsida</taxon>
        <taxon>eudicotyledons</taxon>
        <taxon>Gunneridae</taxon>
        <taxon>Pentapetalae</taxon>
        <taxon>asterids</taxon>
        <taxon>lamiids</taxon>
        <taxon>Gentianales</taxon>
        <taxon>Apocynaceae</taxon>
        <taxon>Rauvolfioideae</taxon>
        <taxon>Vinceae</taxon>
        <taxon>Catharanthinae</taxon>
        <taxon>Catharanthus</taxon>
    </lineage>
</organism>
<accession>A0ACC0ADN3</accession>
<name>A0ACC0ADN3_CATRO</name>
<comment type="caution">
    <text evidence="1">The sequence shown here is derived from an EMBL/GenBank/DDBJ whole genome shotgun (WGS) entry which is preliminary data.</text>
</comment>
<proteinExistence type="predicted"/>
<dbReference type="EMBL" id="CM044706">
    <property type="protein sequence ID" value="KAI5658744.1"/>
    <property type="molecule type" value="Genomic_DNA"/>
</dbReference>
<evidence type="ECO:0000313" key="1">
    <source>
        <dbReference type="EMBL" id="KAI5658744.1"/>
    </source>
</evidence>
<gene>
    <name evidence="1" type="ORF">M9H77_27537</name>
</gene>
<sequence length="163" mass="17539">MRFASLTKSDVQIRISDEISMWFRKEMVRKSKKRAHSVAASTPVETSTIGAAVSTLVETSTTLTYIPPRTYLFPAAGHVYGFGSQSIAVIVDRWGGSSSLSSVPSALEKFVGFMTSFTSQCGVQLDLLPTLFPPFSLSNDDARSHPPTGPSSTMPPQSPPPPT</sequence>